<name>A0ACC1X734_MELAZ</name>
<evidence type="ECO:0000313" key="2">
    <source>
        <dbReference type="Proteomes" id="UP001164539"/>
    </source>
</evidence>
<gene>
    <name evidence="1" type="ORF">OWV82_020705</name>
</gene>
<reference evidence="1 2" key="1">
    <citation type="journal article" date="2023" name="Science">
        <title>Complex scaffold remodeling in plant triterpene biosynthesis.</title>
        <authorList>
            <person name="De La Pena R."/>
            <person name="Hodgson H."/>
            <person name="Liu J.C."/>
            <person name="Stephenson M.J."/>
            <person name="Martin A.C."/>
            <person name="Owen C."/>
            <person name="Harkess A."/>
            <person name="Leebens-Mack J."/>
            <person name="Jimenez L.E."/>
            <person name="Osbourn A."/>
            <person name="Sattely E.S."/>
        </authorList>
    </citation>
    <scope>NUCLEOTIDE SEQUENCE [LARGE SCALE GENOMIC DNA]</scope>
    <source>
        <strain evidence="2">cv. JPN11</strain>
        <tissue evidence="1">Leaf</tissue>
    </source>
</reference>
<protein>
    <submittedName>
        <fullName evidence="1">Histone acetyltransferase</fullName>
    </submittedName>
</protein>
<keyword evidence="2" id="KW-1185">Reference proteome</keyword>
<sequence>MDDLCPRQQVAYRATSSSFVPNISMSTLDFRHDCNSEGMGPPFSHFNASTQYNTVMVDNTDPYCFIRGLPFNGYPHGASSTSTAVNRRNIPLPMGVKRVGEMVLSPEQDSTITTCSSGDGFSGFGSFNNGPVFDSTSQMPHPLQIIPEVPSTLSISDLVYQQPYVQPNNPSEAKLQCYSNGSNQSSSAIAEQFTCMRTQLPPETSYGVLVASDSSALSFSSKGAANYANPSNLLHFSLEHKILCAYINYKNSLVPTWDSKVSFVNYLHSTVCNSCRCGCGRFCRLLTHFDDCNSSHCHICGPVQHLFDAGNIHQYDNLKRNFCDRDSGQPISGSSDSVLPSSKRLKIEHLVDSFPSEVGIPWFFNPLKVQPSYSGALPPFQQQPESPISINSEAKEVNMELLRNPVEDSMIDGETENRVINNYCMLNFRGMISPKELIFGNRMEEINPSSGSEITENVLDSGRLKFSAVPVLHEELGALCKADEVPGGNKLNLTNPEIENDSVFAPVRPELDLTKSDTKSEFVGQEADLEKQMKSRNRRINGISLTEVFTAEQIRVHISSLRQSIIQSTSKVENRNKTTNIFSENSCQLCGAEKLLLAPTPIYCSSCCARIKHNVIYYSTPEENGMRHCFCTSCYKASRGGKITLYGIAISKAKMDRKKNDEATEEAWVLCDKCEGWQHQICALFNNKRDTEGKSEYICPKCCLKDIESWGHSPLPKSKFFSAKDIACTTLSDHIEQRLFKRLQQEREKKAKVSRKNLDEVPAAEDIVVRVVLSADKQLKVKQHFLDIFHDDYPSEFPYRSKVILLFQKIEGVDVCLFSMYVQEFGSECGRPNQRCVHISYLDSVKYFRPDRETATGEALRTFVYHEILIGYLEYCKKRGFATCYIWACPPLKGEDYILYCHPEIQKTPKSDKLRQWYRSMLRKAAEEKIIAGFTNLYDHFFIPTGRCNSKVTTAHLPYFDGDYWSGAAEGVLKSIAQESGGGFAKKVKKPVTKRTLKAMGHADLTSDAAKDILFMQKLGQTILPAKEDFIVVHLQFVCAHCHEVILNGWRWFCSQCKCFQLCGRCHYAERNLNGKDVHTLNGKEKHPLTKVMVDDVPADTKDKDITFDNSLFENRNAFLSFCQKNYYQFDTLRRAKHSSMMILHHLQNSSALTAGGICSFCHKDTATDQCWLCEICPEFEVCATCYEEKGFSLHIHKLTQRSSATNSETQSKEAVEKVPTMKLMDLLQHASQCRSSKSQACSYPNCLAMKKLFWHARNCNVRVNGGCWQCKKAWLVLSLHSKNCKETDCRVPRCKDLKKHAEASTTKSDLC</sequence>
<dbReference type="Proteomes" id="UP001164539">
    <property type="component" value="Chromosome 11"/>
</dbReference>
<evidence type="ECO:0000313" key="1">
    <source>
        <dbReference type="EMBL" id="KAJ4707147.1"/>
    </source>
</evidence>
<dbReference type="EMBL" id="CM051404">
    <property type="protein sequence ID" value="KAJ4707147.1"/>
    <property type="molecule type" value="Genomic_DNA"/>
</dbReference>
<organism evidence="1 2">
    <name type="scientific">Melia azedarach</name>
    <name type="common">Chinaberry tree</name>
    <dbReference type="NCBI Taxonomy" id="155640"/>
    <lineage>
        <taxon>Eukaryota</taxon>
        <taxon>Viridiplantae</taxon>
        <taxon>Streptophyta</taxon>
        <taxon>Embryophyta</taxon>
        <taxon>Tracheophyta</taxon>
        <taxon>Spermatophyta</taxon>
        <taxon>Magnoliopsida</taxon>
        <taxon>eudicotyledons</taxon>
        <taxon>Gunneridae</taxon>
        <taxon>Pentapetalae</taxon>
        <taxon>rosids</taxon>
        <taxon>malvids</taxon>
        <taxon>Sapindales</taxon>
        <taxon>Meliaceae</taxon>
        <taxon>Melia</taxon>
    </lineage>
</organism>
<accession>A0ACC1X734</accession>
<comment type="caution">
    <text evidence="1">The sequence shown here is derived from an EMBL/GenBank/DDBJ whole genome shotgun (WGS) entry which is preliminary data.</text>
</comment>
<proteinExistence type="predicted"/>